<feature type="region of interest" description="Disordered" evidence="1">
    <location>
        <begin position="669"/>
        <end position="715"/>
    </location>
</feature>
<keyword evidence="4" id="KW-1185">Reference proteome</keyword>
<feature type="compositionally biased region" description="Polar residues" evidence="1">
    <location>
        <begin position="379"/>
        <end position="388"/>
    </location>
</feature>
<feature type="region of interest" description="Disordered" evidence="1">
    <location>
        <begin position="379"/>
        <end position="409"/>
    </location>
</feature>
<accession>A0A9P4IXX5</accession>
<feature type="transmembrane region" description="Helical" evidence="2">
    <location>
        <begin position="95"/>
        <end position="115"/>
    </location>
</feature>
<evidence type="ECO:0000256" key="2">
    <source>
        <dbReference type="SAM" id="Phobius"/>
    </source>
</evidence>
<feature type="transmembrane region" description="Helical" evidence="2">
    <location>
        <begin position="239"/>
        <end position="261"/>
    </location>
</feature>
<feature type="transmembrane region" description="Helical" evidence="2">
    <location>
        <begin position="504"/>
        <end position="526"/>
    </location>
</feature>
<feature type="region of interest" description="Disordered" evidence="1">
    <location>
        <begin position="593"/>
        <end position="633"/>
    </location>
</feature>
<evidence type="ECO:0000313" key="4">
    <source>
        <dbReference type="Proteomes" id="UP000799439"/>
    </source>
</evidence>
<gene>
    <name evidence="3" type="ORF">K461DRAFT_308399</name>
</gene>
<feature type="transmembrane region" description="Helical" evidence="2">
    <location>
        <begin position="538"/>
        <end position="560"/>
    </location>
</feature>
<feature type="compositionally biased region" description="Polar residues" evidence="1">
    <location>
        <begin position="888"/>
        <end position="898"/>
    </location>
</feature>
<feature type="region of interest" description="Disordered" evidence="1">
    <location>
        <begin position="878"/>
        <end position="898"/>
    </location>
</feature>
<feature type="transmembrane region" description="Helical" evidence="2">
    <location>
        <begin position="843"/>
        <end position="860"/>
    </location>
</feature>
<name>A0A9P4IXX5_9PEZI</name>
<evidence type="ECO:0000256" key="1">
    <source>
        <dbReference type="SAM" id="MobiDB-lite"/>
    </source>
</evidence>
<dbReference type="EMBL" id="ML996089">
    <property type="protein sequence ID" value="KAF2150485.1"/>
    <property type="molecule type" value="Genomic_DNA"/>
</dbReference>
<feature type="transmembrane region" description="Helical" evidence="2">
    <location>
        <begin position="782"/>
        <end position="804"/>
    </location>
</feature>
<feature type="transmembrane region" description="Helical" evidence="2">
    <location>
        <begin position="61"/>
        <end position="83"/>
    </location>
</feature>
<evidence type="ECO:0000313" key="3">
    <source>
        <dbReference type="EMBL" id="KAF2150485.1"/>
    </source>
</evidence>
<comment type="caution">
    <text evidence="3">The sequence shown here is derived from an EMBL/GenBank/DDBJ whole genome shotgun (WGS) entry which is preliminary data.</text>
</comment>
<keyword evidence="2" id="KW-0472">Membrane</keyword>
<proteinExistence type="predicted"/>
<dbReference type="Proteomes" id="UP000799439">
    <property type="component" value="Unassembled WGS sequence"/>
</dbReference>
<sequence length="926" mass="104057">MVSFKQCQANFSEGLANPDATIREWYQGLVFNGKPYRITKNESSQITYPGCRTLCGTGSDYYPFSTISSTITTWILPIIGVLLQGPFESNNSKATFLAICRWVGSPITSLSYVLWNIRVIGKCAMMGKSWHAHLQIPSALTFYKEWEEARLVRRNFYEIRDPFYILQAMNQFGLRLLKRRNQPESEYSATAAEGLLRIALFSQDLELQTHCTCSRHSRTLLEARSKLAQKLRNRRKRGIIPVFISTFWFLFALALSIQTAFAELGDNATAHDLALGLMLGWLPVLILGSIADRNPTDPEGSRDDLNKFVASVCVSLLNDKIYNDYVEFIKRRYIFTNEMQQDDKISTELEKIREFCRALVRSEGYDTLPFQSVNYNAPRTPSIAGSTRSRGDTGVSPIAPPTADLDDLTSPSRLNRCQNDKEPLKVNFFGGFAGQGRVRWHYGVAHPILSEIEDAYIAADRKNNGRQRPGKRNWLEDHDQARVNLVLGRLDQRQGLIWWDLRELWQISVSAFIVCGTCLGALILSYNTPTVGLGCRSGGYLIFMVISIFLLVVELLSWLIDWGRIYTSLFGSTTATAPTSRFCSSESRTTANVAAMPGNGHRPSQPSLSLPNQEGYEMTEQSSRSDSLQPKNSVALDTNQRFSAPETIQIIEEPVAAFSPHHVRSQSSLSSVAPLLPHASPASPASPSSPVPSTPQPPSPTVPIEEDNPFENFDPNDKRRFINRALTCGEVINTTWLIYIVFGQTSGGFRSCECMASAWQLGSKGYIDFNQVTVTNTPSLPYYWGFGTALGTVAMFIGLLYVVMEWLLQSHLNTLDNVSAENGLRRVRRWRKYTIFIRRTRNAVMEWIAISVTGLARLLGIRTSPRRREMVWTADESKYPGRAPTMPQGETSSGARTSQRGIIGVNNEFVVERLRKLSIPRVRRSR</sequence>
<feature type="compositionally biased region" description="Low complexity" evidence="1">
    <location>
        <begin position="669"/>
        <end position="686"/>
    </location>
</feature>
<protein>
    <submittedName>
        <fullName evidence="3">Uncharacterized protein</fullName>
    </submittedName>
</protein>
<organism evidence="3 4">
    <name type="scientific">Myriangium duriaei CBS 260.36</name>
    <dbReference type="NCBI Taxonomy" id="1168546"/>
    <lineage>
        <taxon>Eukaryota</taxon>
        <taxon>Fungi</taxon>
        <taxon>Dikarya</taxon>
        <taxon>Ascomycota</taxon>
        <taxon>Pezizomycotina</taxon>
        <taxon>Dothideomycetes</taxon>
        <taxon>Dothideomycetidae</taxon>
        <taxon>Myriangiales</taxon>
        <taxon>Myriangiaceae</taxon>
        <taxon>Myriangium</taxon>
    </lineage>
</organism>
<dbReference type="OrthoDB" id="5392263at2759"/>
<feature type="compositionally biased region" description="Polar residues" evidence="1">
    <location>
        <begin position="602"/>
        <end position="612"/>
    </location>
</feature>
<keyword evidence="2" id="KW-0812">Transmembrane</keyword>
<feature type="compositionally biased region" description="Pro residues" evidence="1">
    <location>
        <begin position="687"/>
        <end position="701"/>
    </location>
</feature>
<feature type="compositionally biased region" description="Polar residues" evidence="1">
    <location>
        <begin position="619"/>
        <end position="633"/>
    </location>
</feature>
<reference evidence="3" key="1">
    <citation type="journal article" date="2020" name="Stud. Mycol.">
        <title>101 Dothideomycetes genomes: a test case for predicting lifestyles and emergence of pathogens.</title>
        <authorList>
            <person name="Haridas S."/>
            <person name="Albert R."/>
            <person name="Binder M."/>
            <person name="Bloem J."/>
            <person name="Labutti K."/>
            <person name="Salamov A."/>
            <person name="Andreopoulos B."/>
            <person name="Baker S."/>
            <person name="Barry K."/>
            <person name="Bills G."/>
            <person name="Bluhm B."/>
            <person name="Cannon C."/>
            <person name="Castanera R."/>
            <person name="Culley D."/>
            <person name="Daum C."/>
            <person name="Ezra D."/>
            <person name="Gonzalez J."/>
            <person name="Henrissat B."/>
            <person name="Kuo A."/>
            <person name="Liang C."/>
            <person name="Lipzen A."/>
            <person name="Lutzoni F."/>
            <person name="Magnuson J."/>
            <person name="Mondo S."/>
            <person name="Nolan M."/>
            <person name="Ohm R."/>
            <person name="Pangilinan J."/>
            <person name="Park H.-J."/>
            <person name="Ramirez L."/>
            <person name="Alfaro M."/>
            <person name="Sun H."/>
            <person name="Tritt A."/>
            <person name="Yoshinaga Y."/>
            <person name="Zwiers L.-H."/>
            <person name="Turgeon B."/>
            <person name="Goodwin S."/>
            <person name="Spatafora J."/>
            <person name="Crous P."/>
            <person name="Grigoriev I."/>
        </authorList>
    </citation>
    <scope>NUCLEOTIDE SEQUENCE</scope>
    <source>
        <strain evidence="3">CBS 260.36</strain>
    </source>
</reference>
<feature type="transmembrane region" description="Helical" evidence="2">
    <location>
        <begin position="273"/>
        <end position="291"/>
    </location>
</feature>
<keyword evidence="2" id="KW-1133">Transmembrane helix</keyword>
<dbReference type="AlphaFoldDB" id="A0A9P4IXX5"/>